<dbReference type="CDD" id="cd02522">
    <property type="entry name" value="GT_2_like_a"/>
    <property type="match status" value="1"/>
</dbReference>
<protein>
    <submittedName>
        <fullName evidence="8">Glycosyltransferase</fullName>
    </submittedName>
</protein>
<keyword evidence="9" id="KW-1185">Reference proteome</keyword>
<feature type="domain" description="Glycosyltransferase 2-like" evidence="7">
    <location>
        <begin position="5"/>
        <end position="109"/>
    </location>
</feature>
<keyword evidence="5" id="KW-0472">Membrane</keyword>
<dbReference type="NCBIfam" id="TIGR04283">
    <property type="entry name" value="glyco_like_mftF"/>
    <property type="match status" value="1"/>
</dbReference>
<reference evidence="9" key="1">
    <citation type="submission" date="2019-01" db="EMBL/GenBank/DDBJ databases">
        <title>Gri0909 isolated from a small marine red alga.</title>
        <authorList>
            <person name="Kim J."/>
            <person name="Jeong S.E."/>
            <person name="Jeon C.O."/>
        </authorList>
    </citation>
    <scope>NUCLEOTIDE SEQUENCE [LARGE SCALE GENOMIC DNA]</scope>
    <source>
        <strain evidence="9">Gri0909</strain>
    </source>
</reference>
<dbReference type="GO" id="GO:0016757">
    <property type="term" value="F:glycosyltransferase activity"/>
    <property type="evidence" value="ECO:0007669"/>
    <property type="project" value="UniProtKB-KW"/>
</dbReference>
<dbReference type="PANTHER" id="PTHR43646">
    <property type="entry name" value="GLYCOSYLTRANSFERASE"/>
    <property type="match status" value="1"/>
</dbReference>
<dbReference type="AlphaFoldDB" id="A0A3S2ZD03"/>
<evidence type="ECO:0000256" key="1">
    <source>
        <dbReference type="ARBA" id="ARBA00004236"/>
    </source>
</evidence>
<evidence type="ECO:0000256" key="4">
    <source>
        <dbReference type="ARBA" id="ARBA00022679"/>
    </source>
</evidence>
<evidence type="ECO:0000259" key="7">
    <source>
        <dbReference type="Pfam" id="PF00535"/>
    </source>
</evidence>
<dbReference type="PANTHER" id="PTHR43646:SF2">
    <property type="entry name" value="GLYCOSYLTRANSFERASE 2-LIKE DOMAIN-CONTAINING PROTEIN"/>
    <property type="match status" value="1"/>
</dbReference>
<evidence type="ECO:0000256" key="5">
    <source>
        <dbReference type="ARBA" id="ARBA00023136"/>
    </source>
</evidence>
<keyword evidence="6" id="KW-0732">Signal</keyword>
<dbReference type="Gene3D" id="3.90.550.10">
    <property type="entry name" value="Spore Coat Polysaccharide Biosynthesis Protein SpsA, Chain A"/>
    <property type="match status" value="1"/>
</dbReference>
<keyword evidence="4 8" id="KW-0808">Transferase</keyword>
<keyword evidence="2" id="KW-1003">Cell membrane</keyword>
<dbReference type="OrthoDB" id="5291101at2"/>
<name>A0A3S2ZD03_9PROT</name>
<gene>
    <name evidence="8" type="ORF">EOI86_00545</name>
</gene>
<evidence type="ECO:0000313" key="9">
    <source>
        <dbReference type="Proteomes" id="UP000287447"/>
    </source>
</evidence>
<dbReference type="GO" id="GO:0005886">
    <property type="term" value="C:plasma membrane"/>
    <property type="evidence" value="ECO:0007669"/>
    <property type="project" value="UniProtKB-SubCell"/>
</dbReference>
<evidence type="ECO:0000256" key="3">
    <source>
        <dbReference type="ARBA" id="ARBA00022676"/>
    </source>
</evidence>
<dbReference type="EMBL" id="SADE01000001">
    <property type="protein sequence ID" value="RVU39685.1"/>
    <property type="molecule type" value="Genomic_DNA"/>
</dbReference>
<keyword evidence="3" id="KW-0328">Glycosyltransferase</keyword>
<organism evidence="8 9">
    <name type="scientific">Hwanghaeella grinnelliae</name>
    <dbReference type="NCBI Taxonomy" id="2500179"/>
    <lineage>
        <taxon>Bacteria</taxon>
        <taxon>Pseudomonadati</taxon>
        <taxon>Pseudomonadota</taxon>
        <taxon>Alphaproteobacteria</taxon>
        <taxon>Rhodospirillales</taxon>
        <taxon>Rhodospirillaceae</taxon>
        <taxon>Hwanghaeella</taxon>
    </lineage>
</organism>
<feature type="signal peptide" evidence="6">
    <location>
        <begin position="1"/>
        <end position="18"/>
    </location>
</feature>
<dbReference type="InterPro" id="IPR029044">
    <property type="entry name" value="Nucleotide-diphossugar_trans"/>
</dbReference>
<sequence length="230" mass="25078">MRLQVVIPTLNAATTLSAAVAALRAGKTGMTVDILICDGGSVDATTKAAEALGLRVVRSEKGRGRQLRAGAKAALLDGDPDLLLFLHADSTLQPGWEEAVVGFAARADRDEKACYFQFALDDAAPAARRLERLVAWRCRTFGLPYGDQGLLLTPALYRKLGGFNSLPLMEDVEIVQRIGRDNMFPLTASLETSAQRYRQSGYLRRSLRNLICLSLYFLGVPPHVLARLYG</sequence>
<comment type="caution">
    <text evidence="8">The sequence shown here is derived from an EMBL/GenBank/DDBJ whole genome shotgun (WGS) entry which is preliminary data.</text>
</comment>
<proteinExistence type="predicted"/>
<dbReference type="SUPFAM" id="SSF53448">
    <property type="entry name" value="Nucleotide-diphospho-sugar transferases"/>
    <property type="match status" value="1"/>
</dbReference>
<evidence type="ECO:0000256" key="6">
    <source>
        <dbReference type="SAM" id="SignalP"/>
    </source>
</evidence>
<evidence type="ECO:0000256" key="2">
    <source>
        <dbReference type="ARBA" id="ARBA00022475"/>
    </source>
</evidence>
<dbReference type="InterPro" id="IPR026461">
    <property type="entry name" value="Trfase_2_rSAM/seldom_assoc"/>
</dbReference>
<dbReference type="Proteomes" id="UP000287447">
    <property type="component" value="Unassembled WGS sequence"/>
</dbReference>
<feature type="chain" id="PRO_5018550609" evidence="6">
    <location>
        <begin position="19"/>
        <end position="230"/>
    </location>
</feature>
<accession>A0A3S2ZD03</accession>
<evidence type="ECO:0000313" key="8">
    <source>
        <dbReference type="EMBL" id="RVU39685.1"/>
    </source>
</evidence>
<dbReference type="InterPro" id="IPR001173">
    <property type="entry name" value="Glyco_trans_2-like"/>
</dbReference>
<dbReference type="Pfam" id="PF00535">
    <property type="entry name" value="Glycos_transf_2"/>
    <property type="match status" value="1"/>
</dbReference>
<comment type="subcellular location">
    <subcellularLocation>
        <location evidence="1">Cell membrane</location>
    </subcellularLocation>
</comment>